<dbReference type="EMBL" id="FOLD01000040">
    <property type="protein sequence ID" value="SFD84253.1"/>
    <property type="molecule type" value="Genomic_DNA"/>
</dbReference>
<gene>
    <name evidence="1" type="ORF">SAMN05216204_14050</name>
</gene>
<reference evidence="2" key="1">
    <citation type="submission" date="2016-10" db="EMBL/GenBank/DDBJ databases">
        <authorList>
            <person name="Varghese N."/>
            <person name="Submissions S."/>
        </authorList>
    </citation>
    <scope>NUCLEOTIDE SEQUENCE [LARGE SCALE GENOMIC DNA]</scope>
    <source>
        <strain evidence="2">CGMCC 1.12041</strain>
    </source>
</reference>
<keyword evidence="2" id="KW-1185">Reference proteome</keyword>
<evidence type="ECO:0000313" key="2">
    <source>
        <dbReference type="Proteomes" id="UP000198639"/>
    </source>
</evidence>
<dbReference type="Proteomes" id="UP000198639">
    <property type="component" value="Unassembled WGS sequence"/>
</dbReference>
<dbReference type="OrthoDB" id="8703511at2"/>
<evidence type="ECO:0000313" key="1">
    <source>
        <dbReference type="EMBL" id="SFD84253.1"/>
    </source>
</evidence>
<sequence length="62" mass="6565">MKFGTLSAGGLERFRKNTATTTPISLRRKQCACGKIVTAKQLVQHGACGTCAQQQAKAKKAA</sequence>
<dbReference type="AlphaFoldDB" id="A0A1I1VT78"/>
<dbReference type="RefSeq" id="WP_091876895.1">
    <property type="nucleotide sequence ID" value="NZ_FOLD01000040.1"/>
</dbReference>
<organism evidence="1 2">
    <name type="scientific">Massilia yuzhufengensis</name>
    <dbReference type="NCBI Taxonomy" id="1164594"/>
    <lineage>
        <taxon>Bacteria</taxon>
        <taxon>Pseudomonadati</taxon>
        <taxon>Pseudomonadota</taxon>
        <taxon>Betaproteobacteria</taxon>
        <taxon>Burkholderiales</taxon>
        <taxon>Oxalobacteraceae</taxon>
        <taxon>Telluria group</taxon>
        <taxon>Massilia</taxon>
    </lineage>
</organism>
<protein>
    <submittedName>
        <fullName evidence="1">Uncharacterized protein</fullName>
    </submittedName>
</protein>
<dbReference type="STRING" id="1164594.SAMN05216204_14050"/>
<accession>A0A1I1VT78</accession>
<name>A0A1I1VT78_9BURK</name>
<proteinExistence type="predicted"/>